<dbReference type="Pfam" id="PF10521">
    <property type="entry name" value="Tti2"/>
    <property type="match status" value="1"/>
</dbReference>
<reference evidence="3" key="2">
    <citation type="submission" date="2023-06" db="EMBL/GenBank/DDBJ databases">
        <authorList>
            <consortium name="Lawrence Berkeley National Laboratory"/>
            <person name="Haridas S."/>
            <person name="Hensen N."/>
            <person name="Bonometti L."/>
            <person name="Westerberg I."/>
            <person name="Brannstrom I.O."/>
            <person name="Guillou S."/>
            <person name="Cros-Aarteil S."/>
            <person name="Calhoun S."/>
            <person name="Kuo A."/>
            <person name="Mondo S."/>
            <person name="Pangilinan J."/>
            <person name="Riley R."/>
            <person name="Labutti K."/>
            <person name="Andreopoulos B."/>
            <person name="Lipzen A."/>
            <person name="Chen C."/>
            <person name="Yanf M."/>
            <person name="Daum C."/>
            <person name="Ng V."/>
            <person name="Clum A."/>
            <person name="Steindorff A."/>
            <person name="Ohm R."/>
            <person name="Martin F."/>
            <person name="Silar P."/>
            <person name="Natvig D."/>
            <person name="Lalanne C."/>
            <person name="Gautier V."/>
            <person name="Ament-Velasquez S.L."/>
            <person name="Kruys A."/>
            <person name="Hutchinson M.I."/>
            <person name="Powell A.J."/>
            <person name="Barry K."/>
            <person name="Miller A.N."/>
            <person name="Grigoriev I.V."/>
            <person name="Debuchy R."/>
            <person name="Gladieux P."/>
            <person name="Thoren M.H."/>
            <person name="Johannesson H."/>
        </authorList>
    </citation>
    <scope>NUCLEOTIDE SEQUENCE</scope>
    <source>
        <strain evidence="3">CBS 560.94</strain>
    </source>
</reference>
<dbReference type="GO" id="GO:0005829">
    <property type="term" value="C:cytosol"/>
    <property type="evidence" value="ECO:0007669"/>
    <property type="project" value="TreeGrafter"/>
</dbReference>
<dbReference type="InterPro" id="IPR011989">
    <property type="entry name" value="ARM-like"/>
</dbReference>
<dbReference type="PANTHER" id="PTHR32226">
    <property type="entry name" value="TELO2-INTERACTING PROTEIN 2"/>
    <property type="match status" value="1"/>
</dbReference>
<gene>
    <name evidence="3" type="ORF">B0H65DRAFT_313682</name>
</gene>
<organism evidence="3 4">
    <name type="scientific">Neurospora tetraspora</name>
    <dbReference type="NCBI Taxonomy" id="94610"/>
    <lineage>
        <taxon>Eukaryota</taxon>
        <taxon>Fungi</taxon>
        <taxon>Dikarya</taxon>
        <taxon>Ascomycota</taxon>
        <taxon>Pezizomycotina</taxon>
        <taxon>Sordariomycetes</taxon>
        <taxon>Sordariomycetidae</taxon>
        <taxon>Sordariales</taxon>
        <taxon>Sordariaceae</taxon>
        <taxon>Neurospora</taxon>
    </lineage>
</organism>
<comment type="caution">
    <text evidence="3">The sequence shown here is derived from an EMBL/GenBank/DDBJ whole genome shotgun (WGS) entry which is preliminary data.</text>
</comment>
<protein>
    <submittedName>
        <fullName evidence="3">Uncharacterized protein</fullName>
    </submittedName>
</protein>
<feature type="region of interest" description="Disordered" evidence="2">
    <location>
        <begin position="90"/>
        <end position="111"/>
    </location>
</feature>
<sequence length="584" mass="63747">MPHYEMEWFDSLVAAAGSVLDENPSISTDEVCQKLQSKVPESFTFRQLTGSAGRYLSKNLTTTTPGTPTRQQFTLAVLACLRLDDRIAPEHDSTSASEETSDNGDNEDSLPLGTRLARSIAKAISPVLAQKPNSDSDDLDDSNTQLRAHLTTQCLSAADSAFKILELLASRGPETLDNPDVLLTLISYTNPAEEWTTPDLAARATLLLQQHLDFSSAPETPGKSNKRQEFITTHILPTYLRPLFSRSSPSQPLITPSGRPSAYGQNPDARPSGLPDDSSKTKPWKFVDLRAVSVFEWAVSEADEETTITKSWPLFIPVLLTLADDNSTVVRKRGLVILRKFLEKFPSRILGDTGLAKVFEDTVLPSLSYLPSITPEEESVELLGPAYAALRCLAGKLSGEKRNKLLDRVVREGILLGYFHAKEYVRIVEVLCQEMGEVLVEMGVNAVKHLKDIIPMLSTILTDPFASLHPPTLLSAIKALQAVLATCWPRIPNSPWQDEIINSLVLCWLNLDASGSSGDNFPVIRQALVHTADALAAVLATEVEEGKPTINLSEVVAPLVAKEPSLSQLFSAASNEEQNSGLES</sequence>
<feature type="region of interest" description="Disordered" evidence="2">
    <location>
        <begin position="243"/>
        <end position="279"/>
    </location>
</feature>
<name>A0AAE0MN23_9PEZI</name>
<feature type="compositionally biased region" description="Polar residues" evidence="2">
    <location>
        <begin position="245"/>
        <end position="254"/>
    </location>
</feature>
<dbReference type="GeneID" id="87860490"/>
<dbReference type="RefSeq" id="XP_062677616.1">
    <property type="nucleotide sequence ID" value="XM_062823336.1"/>
</dbReference>
<dbReference type="Proteomes" id="UP001278500">
    <property type="component" value="Unassembled WGS sequence"/>
</dbReference>
<dbReference type="InterPro" id="IPR018870">
    <property type="entry name" value="Tti2"/>
</dbReference>
<evidence type="ECO:0000313" key="3">
    <source>
        <dbReference type="EMBL" id="KAK3338165.1"/>
    </source>
</evidence>
<keyword evidence="4" id="KW-1185">Reference proteome</keyword>
<evidence type="ECO:0000256" key="2">
    <source>
        <dbReference type="SAM" id="MobiDB-lite"/>
    </source>
</evidence>
<proteinExistence type="inferred from homology"/>
<dbReference type="EMBL" id="JAUEPP010000008">
    <property type="protein sequence ID" value="KAK3338165.1"/>
    <property type="molecule type" value="Genomic_DNA"/>
</dbReference>
<dbReference type="PANTHER" id="PTHR32226:SF2">
    <property type="entry name" value="TELO2-INTERACTING PROTEIN 2"/>
    <property type="match status" value="1"/>
</dbReference>
<evidence type="ECO:0000256" key="1">
    <source>
        <dbReference type="ARBA" id="ARBA00034736"/>
    </source>
</evidence>
<dbReference type="InterPro" id="IPR016024">
    <property type="entry name" value="ARM-type_fold"/>
</dbReference>
<reference evidence="3" key="1">
    <citation type="journal article" date="2023" name="Mol. Phylogenet. Evol.">
        <title>Genome-scale phylogeny and comparative genomics of the fungal order Sordariales.</title>
        <authorList>
            <person name="Hensen N."/>
            <person name="Bonometti L."/>
            <person name="Westerberg I."/>
            <person name="Brannstrom I.O."/>
            <person name="Guillou S."/>
            <person name="Cros-Aarteil S."/>
            <person name="Calhoun S."/>
            <person name="Haridas S."/>
            <person name="Kuo A."/>
            <person name="Mondo S."/>
            <person name="Pangilinan J."/>
            <person name="Riley R."/>
            <person name="LaButti K."/>
            <person name="Andreopoulos B."/>
            <person name="Lipzen A."/>
            <person name="Chen C."/>
            <person name="Yan M."/>
            <person name="Daum C."/>
            <person name="Ng V."/>
            <person name="Clum A."/>
            <person name="Steindorff A."/>
            <person name="Ohm R.A."/>
            <person name="Martin F."/>
            <person name="Silar P."/>
            <person name="Natvig D.O."/>
            <person name="Lalanne C."/>
            <person name="Gautier V."/>
            <person name="Ament-Velasquez S.L."/>
            <person name="Kruys A."/>
            <person name="Hutchinson M.I."/>
            <person name="Powell A.J."/>
            <person name="Barry K."/>
            <person name="Miller A.N."/>
            <person name="Grigoriev I.V."/>
            <person name="Debuchy R."/>
            <person name="Gladieux P."/>
            <person name="Hiltunen Thoren M."/>
            <person name="Johannesson H."/>
        </authorList>
    </citation>
    <scope>NUCLEOTIDE SEQUENCE</scope>
    <source>
        <strain evidence="3">CBS 560.94</strain>
    </source>
</reference>
<accession>A0AAE0MN23</accession>
<dbReference type="AlphaFoldDB" id="A0AAE0MN23"/>
<dbReference type="Gene3D" id="1.25.10.10">
    <property type="entry name" value="Leucine-rich Repeat Variant"/>
    <property type="match status" value="1"/>
</dbReference>
<dbReference type="GO" id="GO:0005634">
    <property type="term" value="C:nucleus"/>
    <property type="evidence" value="ECO:0007669"/>
    <property type="project" value="TreeGrafter"/>
</dbReference>
<dbReference type="GO" id="GO:0110078">
    <property type="term" value="C:TTT Hsp90 cochaperone complex"/>
    <property type="evidence" value="ECO:0007669"/>
    <property type="project" value="InterPro"/>
</dbReference>
<feature type="compositionally biased region" description="Acidic residues" evidence="2">
    <location>
        <begin position="99"/>
        <end position="108"/>
    </location>
</feature>
<dbReference type="SUPFAM" id="SSF48371">
    <property type="entry name" value="ARM repeat"/>
    <property type="match status" value="1"/>
</dbReference>
<comment type="similarity">
    <text evidence="1">Belongs to the TTI2 family.</text>
</comment>
<evidence type="ECO:0000313" key="4">
    <source>
        <dbReference type="Proteomes" id="UP001278500"/>
    </source>
</evidence>